<feature type="non-terminal residue" evidence="3">
    <location>
        <position position="1"/>
    </location>
</feature>
<sequence>HHRNKYARALVKRKSRVPTARTEEERYTGEPTGIRAGIKRGIKLKS</sequence>
<gene>
    <name evidence="3" type="ORF">KXQ929_LOCUS50760</name>
</gene>
<organism evidence="3 4">
    <name type="scientific">Adineta steineri</name>
    <dbReference type="NCBI Taxonomy" id="433720"/>
    <lineage>
        <taxon>Eukaryota</taxon>
        <taxon>Metazoa</taxon>
        <taxon>Spiralia</taxon>
        <taxon>Gnathifera</taxon>
        <taxon>Rotifera</taxon>
        <taxon>Eurotatoria</taxon>
        <taxon>Bdelloidea</taxon>
        <taxon>Adinetida</taxon>
        <taxon>Adinetidae</taxon>
        <taxon>Adineta</taxon>
    </lineage>
</organism>
<protein>
    <recommendedName>
        <fullName evidence="2">Sas10 C-terminal domain-containing protein</fullName>
    </recommendedName>
</protein>
<accession>A0A820NZH5</accession>
<evidence type="ECO:0000259" key="2">
    <source>
        <dbReference type="Pfam" id="PF09368"/>
    </source>
</evidence>
<proteinExistence type="predicted"/>
<dbReference type="Proteomes" id="UP000663868">
    <property type="component" value="Unassembled WGS sequence"/>
</dbReference>
<dbReference type="EMBL" id="CAJOBB010023873">
    <property type="protein sequence ID" value="CAF4396320.1"/>
    <property type="molecule type" value="Genomic_DNA"/>
</dbReference>
<feature type="compositionally biased region" description="Basic residues" evidence="1">
    <location>
        <begin position="1"/>
        <end position="16"/>
    </location>
</feature>
<feature type="domain" description="Sas10 C-terminal" evidence="2">
    <location>
        <begin position="1"/>
        <end position="44"/>
    </location>
</feature>
<evidence type="ECO:0000313" key="4">
    <source>
        <dbReference type="Proteomes" id="UP000663868"/>
    </source>
</evidence>
<reference evidence="3" key="1">
    <citation type="submission" date="2021-02" db="EMBL/GenBank/DDBJ databases">
        <authorList>
            <person name="Nowell W R."/>
        </authorList>
    </citation>
    <scope>NUCLEOTIDE SEQUENCE</scope>
</reference>
<dbReference type="InterPro" id="IPR018972">
    <property type="entry name" value="Sas10_C_dom"/>
</dbReference>
<feature type="region of interest" description="Disordered" evidence="1">
    <location>
        <begin position="1"/>
        <end position="32"/>
    </location>
</feature>
<evidence type="ECO:0000256" key="1">
    <source>
        <dbReference type="SAM" id="MobiDB-lite"/>
    </source>
</evidence>
<dbReference type="Pfam" id="PF09368">
    <property type="entry name" value="Sas10"/>
    <property type="match status" value="1"/>
</dbReference>
<comment type="caution">
    <text evidence="3">The sequence shown here is derived from an EMBL/GenBank/DDBJ whole genome shotgun (WGS) entry which is preliminary data.</text>
</comment>
<evidence type="ECO:0000313" key="3">
    <source>
        <dbReference type="EMBL" id="CAF4396320.1"/>
    </source>
</evidence>
<dbReference type="AlphaFoldDB" id="A0A820NZH5"/>
<name>A0A820NZH5_9BILA</name>